<name>A0ABS0D505_9NOCA</name>
<dbReference type="InterPro" id="IPR009351">
    <property type="entry name" value="AlkZ-like"/>
</dbReference>
<sequence length="408" mass="42839">MVRRYQLNGSPRCAHVRARICRQARVACGRGTPGTGGAVRVTWDQVFAWRLRRQFVAKPVEGGGAAVAVADRLAGVQAQVASAAETAVAVRSATAVAGAVESALATGALIKTWAMRGTLHAMTPAVAAAVLPLIASARTWEKPSWQKAFGATPATVAALGEAVGHILADTALTRAELVDALLADSAFHELGTELRSGWGALLKPLAWQGVLCHGPADGNRVTFTSPHALIPGWSVPVDPDSAAPVAIRGYLGAYGPAGPETFDAWLTRNSLRKSVVRSWFAALGDALTPVEVEGRAAYVLSEHADDLATTEPSREAHLLGPFDQYVLGPGTADTELLPKSHRREVSRTAGWIAPLVVDAGRITGTWEIDGDDVVISMFDDAPLPEGLDAALDRLASATGRPDLRVGTR</sequence>
<dbReference type="PANTHER" id="PTHR38479">
    <property type="entry name" value="LMO0824 PROTEIN"/>
    <property type="match status" value="1"/>
</dbReference>
<dbReference type="PANTHER" id="PTHR38479:SF2">
    <property type="entry name" value="WINGED HELIX DNA-BINDING DOMAIN-CONTAINING PROTEIN"/>
    <property type="match status" value="1"/>
</dbReference>
<dbReference type="Pfam" id="PF06224">
    <property type="entry name" value="AlkZ-like"/>
    <property type="match status" value="1"/>
</dbReference>
<proteinExistence type="predicted"/>
<organism evidence="1 2">
    <name type="scientific">Nocardia higoensis</name>
    <dbReference type="NCBI Taxonomy" id="228599"/>
    <lineage>
        <taxon>Bacteria</taxon>
        <taxon>Bacillati</taxon>
        <taxon>Actinomycetota</taxon>
        <taxon>Actinomycetes</taxon>
        <taxon>Mycobacteriales</taxon>
        <taxon>Nocardiaceae</taxon>
        <taxon>Nocardia</taxon>
    </lineage>
</organism>
<comment type="caution">
    <text evidence="1">The sequence shown here is derived from an EMBL/GenBank/DDBJ whole genome shotgun (WGS) entry which is preliminary data.</text>
</comment>
<keyword evidence="2" id="KW-1185">Reference proteome</keyword>
<gene>
    <name evidence="1" type="ORF">IU449_03005</name>
</gene>
<dbReference type="EMBL" id="JADLQN010000001">
    <property type="protein sequence ID" value="MBF6353526.1"/>
    <property type="molecule type" value="Genomic_DNA"/>
</dbReference>
<accession>A0ABS0D505</accession>
<reference evidence="1 2" key="1">
    <citation type="submission" date="2020-10" db="EMBL/GenBank/DDBJ databases">
        <title>Identification of Nocardia species via Next-generation sequencing and recognition of intraspecies genetic diversity.</title>
        <authorList>
            <person name="Li P."/>
            <person name="Li P."/>
            <person name="Lu B."/>
        </authorList>
    </citation>
    <scope>NUCLEOTIDE SEQUENCE [LARGE SCALE GENOMIC DNA]</scope>
    <source>
        <strain evidence="1 2">BJ06-0143</strain>
    </source>
</reference>
<protein>
    <submittedName>
        <fullName evidence="1">AlkZ family DNA glycosylase</fullName>
    </submittedName>
</protein>
<evidence type="ECO:0000313" key="1">
    <source>
        <dbReference type="EMBL" id="MBF6353526.1"/>
    </source>
</evidence>
<dbReference type="Proteomes" id="UP000707731">
    <property type="component" value="Unassembled WGS sequence"/>
</dbReference>
<evidence type="ECO:0000313" key="2">
    <source>
        <dbReference type="Proteomes" id="UP000707731"/>
    </source>
</evidence>